<keyword evidence="2" id="KW-1185">Reference proteome</keyword>
<gene>
    <name evidence="1" type="ORF">mPipKuh1_009392</name>
</gene>
<sequence length="122" mass="13261">MGPLKTTPECWLDVLTGGQKNRTEKKKKVPAVKRRSPPWAVLLKCRHCQKLSLSGGNRHAASPWIIGEEGTCVQQGRGRRPHRLAGSHPLLPLACFLSCRACVHTCVGCCGTRGCFSLGVCI</sequence>
<reference evidence="1 2" key="1">
    <citation type="journal article" date="2020" name="Nature">
        <title>Six reference-quality genomes reveal evolution of bat adaptations.</title>
        <authorList>
            <person name="Jebb D."/>
            <person name="Huang Z."/>
            <person name="Pippel M."/>
            <person name="Hughes G.M."/>
            <person name="Lavrichenko K."/>
            <person name="Devanna P."/>
            <person name="Winkler S."/>
            <person name="Jermiin L.S."/>
            <person name="Skirmuntt E.C."/>
            <person name="Katzourakis A."/>
            <person name="Burkitt-Gray L."/>
            <person name="Ray D.A."/>
            <person name="Sullivan K.A.M."/>
            <person name="Roscito J.G."/>
            <person name="Kirilenko B.M."/>
            <person name="Davalos L.M."/>
            <person name="Corthals A.P."/>
            <person name="Power M.L."/>
            <person name="Jones G."/>
            <person name="Ransome R.D."/>
            <person name="Dechmann D.K.N."/>
            <person name="Locatelli A.G."/>
            <person name="Puechmaille S.J."/>
            <person name="Fedrigo O."/>
            <person name="Jarvis E.D."/>
            <person name="Hiller M."/>
            <person name="Vernes S.C."/>
            <person name="Myers E.W."/>
            <person name="Teeling E.C."/>
        </authorList>
    </citation>
    <scope>NUCLEOTIDE SEQUENCE [LARGE SCALE GENOMIC DNA]</scope>
    <source>
        <strain evidence="1">MPipKuh1</strain>
        <tissue evidence="1">Flight muscle</tissue>
    </source>
</reference>
<evidence type="ECO:0000313" key="2">
    <source>
        <dbReference type="Proteomes" id="UP000558488"/>
    </source>
</evidence>
<comment type="caution">
    <text evidence="1">The sequence shown here is derived from an EMBL/GenBank/DDBJ whole genome shotgun (WGS) entry which is preliminary data.</text>
</comment>
<name>A0A7J7ZIR3_PIPKU</name>
<protein>
    <submittedName>
        <fullName evidence="1">Uncharacterized protein</fullName>
    </submittedName>
</protein>
<dbReference type="AlphaFoldDB" id="A0A7J7ZIR3"/>
<proteinExistence type="predicted"/>
<accession>A0A7J7ZIR3</accession>
<dbReference type="Proteomes" id="UP000558488">
    <property type="component" value="Unassembled WGS sequence"/>
</dbReference>
<organism evidence="1 2">
    <name type="scientific">Pipistrellus kuhlii</name>
    <name type="common">Kuhl's pipistrelle</name>
    <dbReference type="NCBI Taxonomy" id="59472"/>
    <lineage>
        <taxon>Eukaryota</taxon>
        <taxon>Metazoa</taxon>
        <taxon>Chordata</taxon>
        <taxon>Craniata</taxon>
        <taxon>Vertebrata</taxon>
        <taxon>Euteleostomi</taxon>
        <taxon>Mammalia</taxon>
        <taxon>Eutheria</taxon>
        <taxon>Laurasiatheria</taxon>
        <taxon>Chiroptera</taxon>
        <taxon>Yangochiroptera</taxon>
        <taxon>Vespertilionidae</taxon>
        <taxon>Pipistrellus</taxon>
    </lineage>
</organism>
<evidence type="ECO:0000313" key="1">
    <source>
        <dbReference type="EMBL" id="KAF6374153.1"/>
    </source>
</evidence>
<dbReference type="EMBL" id="JACAGB010000003">
    <property type="protein sequence ID" value="KAF6374153.1"/>
    <property type="molecule type" value="Genomic_DNA"/>
</dbReference>